<protein>
    <submittedName>
        <fullName evidence="2">Uncharacterized protein</fullName>
    </submittedName>
</protein>
<dbReference type="Proteomes" id="UP000265631">
    <property type="component" value="Unassembled WGS sequence"/>
</dbReference>
<dbReference type="EMBL" id="PXXK01000143">
    <property type="protein sequence ID" value="RFN50224.1"/>
    <property type="molecule type" value="Genomic_DNA"/>
</dbReference>
<evidence type="ECO:0000313" key="2">
    <source>
        <dbReference type="EMBL" id="RFN50224.1"/>
    </source>
</evidence>
<evidence type="ECO:0000256" key="1">
    <source>
        <dbReference type="SAM" id="MobiDB-lite"/>
    </source>
</evidence>
<accession>A0A395MQK8</accession>
<organism evidence="2 3">
    <name type="scientific">Fusarium flagelliforme</name>
    <dbReference type="NCBI Taxonomy" id="2675880"/>
    <lineage>
        <taxon>Eukaryota</taxon>
        <taxon>Fungi</taxon>
        <taxon>Dikarya</taxon>
        <taxon>Ascomycota</taxon>
        <taxon>Pezizomycotina</taxon>
        <taxon>Sordariomycetes</taxon>
        <taxon>Hypocreomycetidae</taxon>
        <taxon>Hypocreales</taxon>
        <taxon>Nectriaceae</taxon>
        <taxon>Fusarium</taxon>
        <taxon>Fusarium incarnatum-equiseti species complex</taxon>
    </lineage>
</organism>
<proteinExistence type="predicted"/>
<evidence type="ECO:0000313" key="3">
    <source>
        <dbReference type="Proteomes" id="UP000265631"/>
    </source>
</evidence>
<name>A0A395MQK8_9HYPO</name>
<reference evidence="2 3" key="1">
    <citation type="journal article" date="2018" name="PLoS Pathog.">
        <title>Evolution of structural diversity of trichothecenes, a family of toxins produced by plant pathogenic and entomopathogenic fungi.</title>
        <authorList>
            <person name="Proctor R.H."/>
            <person name="McCormick S.P."/>
            <person name="Kim H.S."/>
            <person name="Cardoza R.E."/>
            <person name="Stanley A.M."/>
            <person name="Lindo L."/>
            <person name="Kelly A."/>
            <person name="Brown D.W."/>
            <person name="Lee T."/>
            <person name="Vaughan M.M."/>
            <person name="Alexander N.J."/>
            <person name="Busman M."/>
            <person name="Gutierrez S."/>
        </authorList>
    </citation>
    <scope>NUCLEOTIDE SEQUENCE [LARGE SCALE GENOMIC DNA]</scope>
    <source>
        <strain evidence="2 3">NRRL 13405</strain>
    </source>
</reference>
<feature type="region of interest" description="Disordered" evidence="1">
    <location>
        <begin position="82"/>
        <end position="101"/>
    </location>
</feature>
<gene>
    <name evidence="2" type="ORF">FIE12Z_5538</name>
</gene>
<comment type="caution">
    <text evidence="2">The sequence shown here is derived from an EMBL/GenBank/DDBJ whole genome shotgun (WGS) entry which is preliminary data.</text>
</comment>
<sequence length="115" mass="13139">MFGSDVIISVLLDPILMLPNYYPTGQLPRQKDSCYVVPTFLTMDCWYTNELTGTLGINVHKVLAAQIRRAVTRRPLHLDRTESIFADPTDGQGTWAPDDQPDIDLRRLQTLNEHR</sequence>
<keyword evidence="3" id="KW-1185">Reference proteome</keyword>
<dbReference type="AlphaFoldDB" id="A0A395MQK8"/>